<evidence type="ECO:0000256" key="5">
    <source>
        <dbReference type="ARBA" id="ARBA00022801"/>
    </source>
</evidence>
<reference evidence="11 12" key="1">
    <citation type="submission" date="2023-01" db="EMBL/GenBank/DDBJ databases">
        <authorList>
            <person name="Kreplak J."/>
        </authorList>
    </citation>
    <scope>NUCLEOTIDE SEQUENCE [LARGE SCALE GENOMIC DNA]</scope>
</reference>
<evidence type="ECO:0000256" key="8">
    <source>
        <dbReference type="ARBA" id="ARBA00041343"/>
    </source>
</evidence>
<comment type="similarity">
    <text evidence="2 9">Belongs to the glycosyl hydrolase 31 family.</text>
</comment>
<proteinExistence type="inferred from homology"/>
<gene>
    <name evidence="11" type="ORF">VFH_I436400</name>
</gene>
<keyword evidence="5 9" id="KW-0378">Hydrolase</keyword>
<dbReference type="InterPro" id="IPR011013">
    <property type="entry name" value="Gal_mutarotase_sf_dom"/>
</dbReference>
<accession>A0AAV0YW23</accession>
<evidence type="ECO:0000313" key="12">
    <source>
        <dbReference type="Proteomes" id="UP001157006"/>
    </source>
</evidence>
<evidence type="ECO:0000256" key="7">
    <source>
        <dbReference type="ARBA" id="ARBA00023295"/>
    </source>
</evidence>
<organism evidence="11 12">
    <name type="scientific">Vicia faba</name>
    <name type="common">Broad bean</name>
    <name type="synonym">Faba vulgaris</name>
    <dbReference type="NCBI Taxonomy" id="3906"/>
    <lineage>
        <taxon>Eukaryota</taxon>
        <taxon>Viridiplantae</taxon>
        <taxon>Streptophyta</taxon>
        <taxon>Embryophyta</taxon>
        <taxon>Tracheophyta</taxon>
        <taxon>Spermatophyta</taxon>
        <taxon>Magnoliopsida</taxon>
        <taxon>eudicotyledons</taxon>
        <taxon>Gunneridae</taxon>
        <taxon>Pentapetalae</taxon>
        <taxon>rosids</taxon>
        <taxon>fabids</taxon>
        <taxon>Fabales</taxon>
        <taxon>Fabaceae</taxon>
        <taxon>Papilionoideae</taxon>
        <taxon>50 kb inversion clade</taxon>
        <taxon>NPAAA clade</taxon>
        <taxon>Hologalegina</taxon>
        <taxon>IRL clade</taxon>
        <taxon>Fabeae</taxon>
        <taxon>Vicia</taxon>
    </lineage>
</organism>
<dbReference type="EMBL" id="OX451736">
    <property type="protein sequence ID" value="CAI8590335.1"/>
    <property type="molecule type" value="Genomic_DNA"/>
</dbReference>
<dbReference type="GO" id="GO:0030246">
    <property type="term" value="F:carbohydrate binding"/>
    <property type="evidence" value="ECO:0007669"/>
    <property type="project" value="InterPro"/>
</dbReference>
<dbReference type="InterPro" id="IPR048395">
    <property type="entry name" value="Glyco_hydro_31_C"/>
</dbReference>
<dbReference type="Pfam" id="PF01055">
    <property type="entry name" value="Glyco_hydro_31_2nd"/>
    <property type="match status" value="1"/>
</dbReference>
<dbReference type="Gene3D" id="2.60.40.1180">
    <property type="entry name" value="Golgi alpha-mannosidase II"/>
    <property type="match status" value="2"/>
</dbReference>
<dbReference type="PANTHER" id="PTHR22762">
    <property type="entry name" value="ALPHA-GLUCOSIDASE"/>
    <property type="match status" value="1"/>
</dbReference>
<protein>
    <recommendedName>
        <fullName evidence="3">alpha-glucosidase</fullName>
        <ecNumber evidence="3">3.2.1.20</ecNumber>
    </recommendedName>
    <alternativeName>
        <fullName evidence="8">Maltase</fullName>
    </alternativeName>
</protein>
<evidence type="ECO:0000256" key="1">
    <source>
        <dbReference type="ARBA" id="ARBA00001657"/>
    </source>
</evidence>
<dbReference type="InterPro" id="IPR000322">
    <property type="entry name" value="Glyco_hydro_31_TIM"/>
</dbReference>
<comment type="catalytic activity">
    <reaction evidence="1">
        <text>Hydrolysis of terminal, non-reducing (1-&gt;4)-linked alpha-D-glucose residues with release of alpha-D-glucose.</text>
        <dbReference type="EC" id="3.2.1.20"/>
    </reaction>
</comment>
<evidence type="ECO:0000256" key="2">
    <source>
        <dbReference type="ARBA" id="ARBA00007806"/>
    </source>
</evidence>
<dbReference type="Pfam" id="PF13802">
    <property type="entry name" value="Gal_mutarotas_2"/>
    <property type="match status" value="1"/>
</dbReference>
<keyword evidence="7 9" id="KW-0326">Glycosidase</keyword>
<dbReference type="PROSITE" id="PS00707">
    <property type="entry name" value="GLYCOSYL_HYDROL_F31_2"/>
    <property type="match status" value="1"/>
</dbReference>
<dbReference type="InterPro" id="IPR017853">
    <property type="entry name" value="GH"/>
</dbReference>
<dbReference type="GO" id="GO:0090599">
    <property type="term" value="F:alpha-glucosidase activity"/>
    <property type="evidence" value="ECO:0007669"/>
    <property type="project" value="UniProtKB-ARBA"/>
</dbReference>
<evidence type="ECO:0000259" key="10">
    <source>
        <dbReference type="PROSITE" id="PS50206"/>
    </source>
</evidence>
<keyword evidence="6" id="KW-0325">Glycoprotein</keyword>
<feature type="domain" description="Rhodanese" evidence="10">
    <location>
        <begin position="335"/>
        <end position="358"/>
    </location>
</feature>
<dbReference type="FunFam" id="2.60.40.1180:FF:000044">
    <property type="entry name" value="Alpha-glucosidase 1"/>
    <property type="match status" value="1"/>
</dbReference>
<dbReference type="InterPro" id="IPR001763">
    <property type="entry name" value="Rhodanese-like_dom"/>
</dbReference>
<dbReference type="CDD" id="cd06602">
    <property type="entry name" value="GH31_MGAM_SI_GAA"/>
    <property type="match status" value="1"/>
</dbReference>
<dbReference type="Pfam" id="PF21365">
    <property type="entry name" value="Glyco_hydro_31_3rd"/>
    <property type="match status" value="1"/>
</dbReference>
<dbReference type="SUPFAM" id="SSF51011">
    <property type="entry name" value="Glycosyl hydrolase domain"/>
    <property type="match status" value="1"/>
</dbReference>
<dbReference type="PROSITE" id="PS00129">
    <property type="entry name" value="GLYCOSYL_HYDROL_F31_1"/>
    <property type="match status" value="1"/>
</dbReference>
<dbReference type="PANTHER" id="PTHR22762:SF133">
    <property type="entry name" value="P-TYPE DOMAIN-CONTAINING PROTEIN"/>
    <property type="match status" value="1"/>
</dbReference>
<dbReference type="SUPFAM" id="SSF74650">
    <property type="entry name" value="Galactose mutarotase-like"/>
    <property type="match status" value="1"/>
</dbReference>
<dbReference type="InterPro" id="IPR013780">
    <property type="entry name" value="Glyco_hydro_b"/>
</dbReference>
<evidence type="ECO:0000256" key="6">
    <source>
        <dbReference type="ARBA" id="ARBA00023180"/>
    </source>
</evidence>
<keyword evidence="12" id="KW-1185">Reference proteome</keyword>
<dbReference type="Gene3D" id="3.20.20.80">
    <property type="entry name" value="Glycosidases"/>
    <property type="match status" value="1"/>
</dbReference>
<dbReference type="CDD" id="cd14752">
    <property type="entry name" value="GH31_N"/>
    <property type="match status" value="1"/>
</dbReference>
<dbReference type="PROSITE" id="PS50206">
    <property type="entry name" value="RHODANESE_3"/>
    <property type="match status" value="1"/>
</dbReference>
<dbReference type="Gene3D" id="2.60.40.1760">
    <property type="entry name" value="glycosyl hydrolase (family 31)"/>
    <property type="match status" value="1"/>
</dbReference>
<keyword evidence="4" id="KW-0732">Signal</keyword>
<evidence type="ECO:0000313" key="11">
    <source>
        <dbReference type="EMBL" id="CAI8590335.1"/>
    </source>
</evidence>
<dbReference type="InterPro" id="IPR025887">
    <property type="entry name" value="Glyco_hydro_31_N_dom"/>
</dbReference>
<sequence length="920" mass="103633">MLSHKLIKTTKMVTNSKPQTTPLPTLIFCFSICIIISQTVADSPVGYGYTVTTVTNNPAANSLTANLKLIKPSSVFGTDIPFLKLTASFETKDRLRVRITDSLHKRWEIPQELIPRDSSSSSSSSLSHSFLFQNPQNSKHILTHPNSDLIFTLHKTIPFGFTISRKSTKDIIFNTLPEHPLNPETFLVYKDQYLQLSSSLPSKRASLYGFGEHTKNSFKLQPNQTFTLWNEDIGSSTPDVNLYGSHPFYLDVRKGSSDGRVKSGSTHGVLLLNSNGMDVAYTGDRVTYKAIGGVFDFYFFAGSSPELVLDQYTQLIGRPAPMPYWSFGFHQCRWGYKNVSNLQGVVTNYAKAGIPLEVMWTDIDYMDAYKDFTLDPVNFPVEKMRNFVDTLHKNGQKYVLILDPGINVNNTYATYVRGLQADIYIKRNGINYLGEVWPGPVYYPDFLNPHSHQFWGDEIKLFRELLPFDGLWLDMNELSNFITSDATPHSNLDNPPYKINSNGIRRPINNKTVPATSLHYGNITEYDSHNLYGLLESKATKKALVSITGKRPFILSRSTFVSSGKYTAHWTGDNAATWNDLAYSIPSILNSGIFGIPMVGADICGFSGHTTEELCRRWIQLGAFYPFARDHSDNKATSQELYRWDSVAASARKVLGLRYRLLPYFYTLMYESNTKGTPIARPLFFSFPEDTATYEINTQFLLGKGVLVSPVLQSGAVTVDAYFPKGNWFDLFNLSNSVNVESGKYVKLDAPSDHINVHVGEGNILALQGEAMTTEAARNTAFELVIVFNGNGNSYGQVYLDDGEAVDIEEKEQWTFVRFYSEFHNNSVSVRSNVTNGKFALDQKWIIEKVTFLGIPKNERLSRIDLAVSEIELNAVNGIKSPKERVLKTKFDRSFEFVTVEVSNMKQLIGEEFKVETKIR</sequence>
<dbReference type="GO" id="GO:0005975">
    <property type="term" value="P:carbohydrate metabolic process"/>
    <property type="evidence" value="ECO:0007669"/>
    <property type="project" value="InterPro"/>
</dbReference>
<dbReference type="AlphaFoldDB" id="A0AAV0YW23"/>
<evidence type="ECO:0000256" key="9">
    <source>
        <dbReference type="RuleBase" id="RU361185"/>
    </source>
</evidence>
<dbReference type="InterPro" id="IPR030459">
    <property type="entry name" value="Glyco_hydro_31_CS"/>
</dbReference>
<dbReference type="FunFam" id="3.20.20.80:FF:000016">
    <property type="entry name" value="Maltase-glucoamylase, intestinal"/>
    <property type="match status" value="1"/>
</dbReference>
<name>A0AAV0YW23_VICFA</name>
<dbReference type="Proteomes" id="UP001157006">
    <property type="component" value="Chromosome 1L"/>
</dbReference>
<evidence type="ECO:0000256" key="4">
    <source>
        <dbReference type="ARBA" id="ARBA00022729"/>
    </source>
</evidence>
<dbReference type="InterPro" id="IPR030458">
    <property type="entry name" value="Glyco_hydro_31_AS"/>
</dbReference>
<dbReference type="SUPFAM" id="SSF51445">
    <property type="entry name" value="(Trans)glycosidases"/>
    <property type="match status" value="1"/>
</dbReference>
<evidence type="ECO:0000256" key="3">
    <source>
        <dbReference type="ARBA" id="ARBA00012741"/>
    </source>
</evidence>
<dbReference type="EC" id="3.2.1.20" evidence="3"/>